<evidence type="ECO:0000256" key="3">
    <source>
        <dbReference type="ARBA" id="ARBA00023004"/>
    </source>
</evidence>
<dbReference type="PROSITE" id="PS00191">
    <property type="entry name" value="CYTOCHROME_B5_1"/>
    <property type="match status" value="1"/>
</dbReference>
<dbReference type="SUPFAM" id="SSF55856">
    <property type="entry name" value="Cytochrome b5-like heme/steroid binding domain"/>
    <property type="match status" value="1"/>
</dbReference>
<dbReference type="Pfam" id="PF00173">
    <property type="entry name" value="Cyt-b5"/>
    <property type="match status" value="1"/>
</dbReference>
<keyword evidence="5" id="KW-1133">Transmembrane helix</keyword>
<proteinExistence type="inferred from homology"/>
<dbReference type="GO" id="GO:0016020">
    <property type="term" value="C:membrane"/>
    <property type="evidence" value="ECO:0007669"/>
    <property type="project" value="TreeGrafter"/>
</dbReference>
<evidence type="ECO:0000256" key="4">
    <source>
        <dbReference type="ARBA" id="ARBA00038168"/>
    </source>
</evidence>
<accession>A0A0A9WG55</accession>
<organism evidence="7">
    <name type="scientific">Lygus hesperus</name>
    <name type="common">Western plant bug</name>
    <dbReference type="NCBI Taxonomy" id="30085"/>
    <lineage>
        <taxon>Eukaryota</taxon>
        <taxon>Metazoa</taxon>
        <taxon>Ecdysozoa</taxon>
        <taxon>Arthropoda</taxon>
        <taxon>Hexapoda</taxon>
        <taxon>Insecta</taxon>
        <taxon>Pterygota</taxon>
        <taxon>Neoptera</taxon>
        <taxon>Paraneoptera</taxon>
        <taxon>Hemiptera</taxon>
        <taxon>Heteroptera</taxon>
        <taxon>Panheteroptera</taxon>
        <taxon>Cimicomorpha</taxon>
        <taxon>Miridae</taxon>
        <taxon>Mirini</taxon>
        <taxon>Lygus</taxon>
    </lineage>
</organism>
<evidence type="ECO:0000313" key="7">
    <source>
        <dbReference type="EMBL" id="JAG07427.1"/>
    </source>
</evidence>
<reference evidence="7" key="2">
    <citation type="submission" date="2014-07" db="EMBL/GenBank/DDBJ databases">
        <authorList>
            <person name="Hull J."/>
        </authorList>
    </citation>
    <scope>NUCLEOTIDE SEQUENCE</scope>
</reference>
<dbReference type="PROSITE" id="PS50255">
    <property type="entry name" value="CYTOCHROME_B5_2"/>
    <property type="match status" value="1"/>
</dbReference>
<keyword evidence="5" id="KW-0812">Transmembrane</keyword>
<dbReference type="GO" id="GO:0020037">
    <property type="term" value="F:heme binding"/>
    <property type="evidence" value="ECO:0007669"/>
    <property type="project" value="UniProtKB-UniRule"/>
</dbReference>
<dbReference type="PANTHER" id="PTHR19359">
    <property type="entry name" value="CYTOCHROME B5"/>
    <property type="match status" value="1"/>
</dbReference>
<evidence type="ECO:0000256" key="1">
    <source>
        <dbReference type="ARBA" id="ARBA00022617"/>
    </source>
</evidence>
<keyword evidence="5" id="KW-0472">Membrane</keyword>
<keyword evidence="2 5" id="KW-0479">Metal-binding</keyword>
<reference evidence="7" key="1">
    <citation type="journal article" date="2014" name="PLoS ONE">
        <title>Transcriptome-Based Identification of ABC Transporters in the Western Tarnished Plant Bug Lygus hesperus.</title>
        <authorList>
            <person name="Hull J.J."/>
            <person name="Chaney K."/>
            <person name="Geib S.M."/>
            <person name="Fabrick J.A."/>
            <person name="Brent C.S."/>
            <person name="Walsh D."/>
            <person name="Lavine L.C."/>
        </authorList>
    </citation>
    <scope>NUCLEOTIDE SEQUENCE</scope>
</reference>
<evidence type="ECO:0000256" key="2">
    <source>
        <dbReference type="ARBA" id="ARBA00022723"/>
    </source>
</evidence>
<evidence type="ECO:0000259" key="6">
    <source>
        <dbReference type="PROSITE" id="PS50255"/>
    </source>
</evidence>
<name>A0A0A9WG55_LYGHE</name>
<feature type="transmembrane region" description="Helical" evidence="5">
    <location>
        <begin position="133"/>
        <end position="151"/>
    </location>
</feature>
<reference evidence="8" key="3">
    <citation type="journal article" date="2016" name="Gigascience">
        <title>De novo construction of an expanded transcriptome assembly for the western tarnished plant bug, Lygus hesperus.</title>
        <authorList>
            <person name="Tassone E.E."/>
            <person name="Geib S.M."/>
            <person name="Hall B."/>
            <person name="Fabrick J.A."/>
            <person name="Brent C.S."/>
            <person name="Hull J.J."/>
        </authorList>
    </citation>
    <scope>NUCLEOTIDE SEQUENCE</scope>
</reference>
<protein>
    <submittedName>
        <fullName evidence="7">Cytochrome b5</fullName>
    </submittedName>
</protein>
<evidence type="ECO:0000313" key="8">
    <source>
        <dbReference type="EMBL" id="JAQ01606.1"/>
    </source>
</evidence>
<dbReference type="PRINTS" id="PR00363">
    <property type="entry name" value="CYTOCHROMEB5"/>
</dbReference>
<dbReference type="SMART" id="SM01117">
    <property type="entry name" value="Cyt-b5"/>
    <property type="match status" value="1"/>
</dbReference>
<comment type="similarity">
    <text evidence="4 5">Belongs to the cytochrome b5 family.</text>
</comment>
<gene>
    <name evidence="8" type="primary">Os05g0108800_0</name>
    <name evidence="7" type="ORF">CM83_4675</name>
    <name evidence="8" type="ORF">g.6391</name>
</gene>
<dbReference type="GO" id="GO:0046872">
    <property type="term" value="F:metal ion binding"/>
    <property type="evidence" value="ECO:0007669"/>
    <property type="project" value="UniProtKB-UniRule"/>
</dbReference>
<sequence length="153" mass="17437">MSQTKEYTLEEVSYHDGGKTLGRFDKEYKDADEIRKTEIDKLRKLYKNDAWIVIYGKVYDVTSYLMSHPGGPDPILLSAGTDATADFEDIYHSVSAREQLQEFYIGRVVGSTEPADAVFRSRTPQSTAQVSNYLPIAILVIFLAVLAYFYFQR</sequence>
<dbReference type="InterPro" id="IPR001199">
    <property type="entry name" value="Cyt_B5-like_heme/steroid-bd"/>
</dbReference>
<dbReference type="EMBL" id="GDHC01017023">
    <property type="protein sequence ID" value="JAQ01606.1"/>
    <property type="molecule type" value="Transcribed_RNA"/>
</dbReference>
<dbReference type="InterPro" id="IPR050668">
    <property type="entry name" value="Cytochrome_b5"/>
</dbReference>
<dbReference type="Gene3D" id="3.10.120.10">
    <property type="entry name" value="Cytochrome b5-like heme/steroid binding domain"/>
    <property type="match status" value="1"/>
</dbReference>
<dbReference type="EMBL" id="GBHO01036177">
    <property type="protein sequence ID" value="JAG07427.1"/>
    <property type="molecule type" value="Transcribed_RNA"/>
</dbReference>
<keyword evidence="1 5" id="KW-0349">Heme</keyword>
<dbReference type="InterPro" id="IPR036400">
    <property type="entry name" value="Cyt_B5-like_heme/steroid_sf"/>
</dbReference>
<evidence type="ECO:0000256" key="5">
    <source>
        <dbReference type="RuleBase" id="RU362121"/>
    </source>
</evidence>
<keyword evidence="3 5" id="KW-0408">Iron</keyword>
<dbReference type="InterPro" id="IPR018506">
    <property type="entry name" value="Cyt_B5_heme-BS"/>
</dbReference>
<feature type="domain" description="Cytochrome b5 heme-binding" evidence="6">
    <location>
        <begin position="4"/>
        <end position="109"/>
    </location>
</feature>
<dbReference type="AlphaFoldDB" id="A0A0A9WG55"/>